<keyword evidence="1" id="KW-0472">Membrane</keyword>
<dbReference type="RefSeq" id="WP_323787051.1">
    <property type="nucleotide sequence ID" value="NZ_JARELW010000002.1"/>
</dbReference>
<keyword evidence="1" id="KW-0812">Transmembrane</keyword>
<dbReference type="Proteomes" id="UP001303386">
    <property type="component" value="Unassembled WGS sequence"/>
</dbReference>
<reference evidence="2" key="1">
    <citation type="journal article" date="2023" name="J. Hosp. Infect.">
        <title>Cross-contamination of carbapenem-resistant Gram-negative bacteria between patients and hospital environment in the first year of a newly built surgical ward.</title>
        <authorList>
            <person name="Boutin S."/>
            <person name="Scherrer M."/>
            <person name="Spath I."/>
            <person name="Kocer K."/>
            <person name="Heeg K."/>
            <person name="Nurjadi D."/>
        </authorList>
    </citation>
    <scope>NUCLEOTIDE SEQUENCE</scope>
    <source>
        <strain evidence="2">KE10384</strain>
    </source>
</reference>
<evidence type="ECO:0000256" key="1">
    <source>
        <dbReference type="SAM" id="Phobius"/>
    </source>
</evidence>
<dbReference type="EMBL" id="JARELW010000002">
    <property type="protein sequence ID" value="MEA8799186.1"/>
    <property type="molecule type" value="Genomic_DNA"/>
</dbReference>
<proteinExistence type="predicted"/>
<comment type="caution">
    <text evidence="2">The sequence shown here is derived from an EMBL/GenBank/DDBJ whole genome shotgun (WGS) entry which is preliminary data.</text>
</comment>
<sequence length="134" mass="15487">MEHLSEVGKRVERLLYSSVLIILASFFFYFLSSAITLDNNGLKKTMLTGFIEGINESRESLDVAKVLQGKYKQYVDDNKKKTDAQKKEEEDKKRLEIKNINKSRVKLGLPEINIEKKLEEKPSSYDDLDVKNIN</sequence>
<name>A0AAW9LMA0_KLEAE</name>
<keyword evidence="1" id="KW-1133">Transmembrane helix</keyword>
<feature type="transmembrane region" description="Helical" evidence="1">
    <location>
        <begin position="14"/>
        <end position="37"/>
    </location>
</feature>
<evidence type="ECO:0000313" key="3">
    <source>
        <dbReference type="Proteomes" id="UP001303386"/>
    </source>
</evidence>
<gene>
    <name evidence="2" type="ORF">PZT46_07945</name>
</gene>
<organism evidence="2 3">
    <name type="scientific">Klebsiella aerogenes</name>
    <name type="common">Enterobacter aerogenes</name>
    <dbReference type="NCBI Taxonomy" id="548"/>
    <lineage>
        <taxon>Bacteria</taxon>
        <taxon>Pseudomonadati</taxon>
        <taxon>Pseudomonadota</taxon>
        <taxon>Gammaproteobacteria</taxon>
        <taxon>Enterobacterales</taxon>
        <taxon>Enterobacteriaceae</taxon>
        <taxon>Klebsiella/Raoultella group</taxon>
        <taxon>Klebsiella</taxon>
    </lineage>
</organism>
<evidence type="ECO:0000313" key="2">
    <source>
        <dbReference type="EMBL" id="MEA8799186.1"/>
    </source>
</evidence>
<dbReference type="AlphaFoldDB" id="A0AAW9LMA0"/>
<accession>A0AAW9LMA0</accession>
<protein>
    <submittedName>
        <fullName evidence="2">Uncharacterized protein</fullName>
    </submittedName>
</protein>